<evidence type="ECO:0008006" key="3">
    <source>
        <dbReference type="Google" id="ProtNLM"/>
    </source>
</evidence>
<organism evidence="1 2">
    <name type="scientific">Candidatus Sulfotelmatobacter kueseliae</name>
    <dbReference type="NCBI Taxonomy" id="2042962"/>
    <lineage>
        <taxon>Bacteria</taxon>
        <taxon>Pseudomonadati</taxon>
        <taxon>Acidobacteriota</taxon>
        <taxon>Terriglobia</taxon>
        <taxon>Terriglobales</taxon>
        <taxon>Candidatus Korobacteraceae</taxon>
        <taxon>Candidatus Sulfotelmatobacter</taxon>
    </lineage>
</organism>
<proteinExistence type="predicted"/>
<evidence type="ECO:0000313" key="2">
    <source>
        <dbReference type="Proteomes" id="UP000238701"/>
    </source>
</evidence>
<gene>
    <name evidence="1" type="ORF">SBA1_360011</name>
</gene>
<dbReference type="SUPFAM" id="SSF55008">
    <property type="entry name" value="HMA, heavy metal-associated domain"/>
    <property type="match status" value="1"/>
</dbReference>
<dbReference type="AlphaFoldDB" id="A0A2U3KP59"/>
<dbReference type="InterPro" id="IPR036163">
    <property type="entry name" value="HMA_dom_sf"/>
</dbReference>
<dbReference type="EMBL" id="OMOD01000129">
    <property type="protein sequence ID" value="SPF41414.1"/>
    <property type="molecule type" value="Genomic_DNA"/>
</dbReference>
<dbReference type="Proteomes" id="UP000238701">
    <property type="component" value="Unassembled WGS sequence"/>
</dbReference>
<dbReference type="Gene3D" id="3.30.70.100">
    <property type="match status" value="1"/>
</dbReference>
<sequence>MTYLDVVFNYGAIPGENELRAIGSMREVYGIRSVQFNAKQRTVRVEFDASRLKQEAVARLLRQAGIDLREPVALA</sequence>
<name>A0A2U3KP59_9BACT</name>
<dbReference type="OrthoDB" id="122365at2"/>
<reference evidence="2" key="1">
    <citation type="submission" date="2018-02" db="EMBL/GenBank/DDBJ databases">
        <authorList>
            <person name="Hausmann B."/>
        </authorList>
    </citation>
    <scope>NUCLEOTIDE SEQUENCE [LARGE SCALE GENOMIC DNA]</scope>
    <source>
        <strain evidence="2">Peat soil MAG SbA1</strain>
    </source>
</reference>
<evidence type="ECO:0000313" key="1">
    <source>
        <dbReference type="EMBL" id="SPF41414.1"/>
    </source>
</evidence>
<protein>
    <recommendedName>
        <fullName evidence="3">HMA domain-containing protein</fullName>
    </recommendedName>
</protein>
<dbReference type="GO" id="GO:0046872">
    <property type="term" value="F:metal ion binding"/>
    <property type="evidence" value="ECO:0007669"/>
    <property type="project" value="InterPro"/>
</dbReference>
<accession>A0A2U3KP59</accession>